<sequence>MAQNCSCAKTIVYLTTFFVVLVIMSPWTFPYCQAGNAPPPPFCFPYGPPYCTNYHCDKVCQEHSFPPHVGYCNKNVNPWECCCPY</sequence>
<keyword evidence="1" id="KW-0472">Membrane</keyword>
<accession>A0A835DY38</accession>
<dbReference type="OrthoDB" id="714904at2759"/>
<gene>
    <name evidence="2" type="ORF">HU200_065182</name>
</gene>
<reference evidence="2" key="1">
    <citation type="submission" date="2020-07" db="EMBL/GenBank/DDBJ databases">
        <title>Genome sequence and genetic diversity analysis of an under-domesticated orphan crop, white fonio (Digitaria exilis).</title>
        <authorList>
            <person name="Bennetzen J.L."/>
            <person name="Chen S."/>
            <person name="Ma X."/>
            <person name="Wang X."/>
            <person name="Yssel A.E.J."/>
            <person name="Chaluvadi S.R."/>
            <person name="Johnson M."/>
            <person name="Gangashetty P."/>
            <person name="Hamidou F."/>
            <person name="Sanogo M.D."/>
            <person name="Zwaenepoel A."/>
            <person name="Wallace J."/>
            <person name="Van De Peer Y."/>
            <person name="Van Deynze A."/>
        </authorList>
    </citation>
    <scope>NUCLEOTIDE SEQUENCE</scope>
    <source>
        <tissue evidence="2">Leaves</tissue>
    </source>
</reference>
<dbReference type="EMBL" id="JACEFO010002834">
    <property type="protein sequence ID" value="KAF8647821.1"/>
    <property type="molecule type" value="Genomic_DNA"/>
</dbReference>
<dbReference type="AlphaFoldDB" id="A0A835DY38"/>
<protein>
    <submittedName>
        <fullName evidence="2">Uncharacterized protein</fullName>
    </submittedName>
</protein>
<feature type="transmembrane region" description="Helical" evidence="1">
    <location>
        <begin position="12"/>
        <end position="29"/>
    </location>
</feature>
<keyword evidence="1" id="KW-1133">Transmembrane helix</keyword>
<organism evidence="2 3">
    <name type="scientific">Digitaria exilis</name>
    <dbReference type="NCBI Taxonomy" id="1010633"/>
    <lineage>
        <taxon>Eukaryota</taxon>
        <taxon>Viridiplantae</taxon>
        <taxon>Streptophyta</taxon>
        <taxon>Embryophyta</taxon>
        <taxon>Tracheophyta</taxon>
        <taxon>Spermatophyta</taxon>
        <taxon>Magnoliopsida</taxon>
        <taxon>Liliopsida</taxon>
        <taxon>Poales</taxon>
        <taxon>Poaceae</taxon>
        <taxon>PACMAD clade</taxon>
        <taxon>Panicoideae</taxon>
        <taxon>Panicodae</taxon>
        <taxon>Paniceae</taxon>
        <taxon>Anthephorinae</taxon>
        <taxon>Digitaria</taxon>
    </lineage>
</organism>
<keyword evidence="1" id="KW-0812">Transmembrane</keyword>
<dbReference type="Proteomes" id="UP000636709">
    <property type="component" value="Unassembled WGS sequence"/>
</dbReference>
<comment type="caution">
    <text evidence="2">The sequence shown here is derived from an EMBL/GenBank/DDBJ whole genome shotgun (WGS) entry which is preliminary data.</text>
</comment>
<name>A0A835DY38_9POAL</name>
<keyword evidence="3" id="KW-1185">Reference proteome</keyword>
<proteinExistence type="predicted"/>
<evidence type="ECO:0000313" key="2">
    <source>
        <dbReference type="EMBL" id="KAF8647821.1"/>
    </source>
</evidence>
<evidence type="ECO:0000256" key="1">
    <source>
        <dbReference type="SAM" id="Phobius"/>
    </source>
</evidence>
<evidence type="ECO:0000313" key="3">
    <source>
        <dbReference type="Proteomes" id="UP000636709"/>
    </source>
</evidence>